<dbReference type="AlphaFoldDB" id="A0A8J4GHM1"/>
<dbReference type="Proteomes" id="UP000722791">
    <property type="component" value="Unassembled WGS sequence"/>
</dbReference>
<evidence type="ECO:0000313" key="3">
    <source>
        <dbReference type="Proteomes" id="UP000722791"/>
    </source>
</evidence>
<dbReference type="EMBL" id="BNCQ01000024">
    <property type="protein sequence ID" value="GIM07449.1"/>
    <property type="molecule type" value="Genomic_DNA"/>
</dbReference>
<evidence type="ECO:0000256" key="1">
    <source>
        <dbReference type="SAM" id="MobiDB-lite"/>
    </source>
</evidence>
<name>A0A8J4GHM1_9CHLO</name>
<evidence type="ECO:0000313" key="2">
    <source>
        <dbReference type="EMBL" id="GIM07449.1"/>
    </source>
</evidence>
<comment type="caution">
    <text evidence="2">The sequence shown here is derived from an EMBL/GenBank/DDBJ whole genome shotgun (WGS) entry which is preliminary data.</text>
</comment>
<protein>
    <submittedName>
        <fullName evidence="2">Uncharacterized protein</fullName>
    </submittedName>
</protein>
<reference evidence="2" key="1">
    <citation type="journal article" date="2021" name="Proc. Natl. Acad. Sci. U.S.A.">
        <title>Three genomes in the algal genus Volvox reveal the fate of a haploid sex-determining region after a transition to homothallism.</title>
        <authorList>
            <person name="Yamamoto K."/>
            <person name="Hamaji T."/>
            <person name="Kawai-Toyooka H."/>
            <person name="Matsuzaki R."/>
            <person name="Takahashi F."/>
            <person name="Nishimura Y."/>
            <person name="Kawachi M."/>
            <person name="Noguchi H."/>
            <person name="Minakuchi Y."/>
            <person name="Umen J.G."/>
            <person name="Toyoda A."/>
            <person name="Nozaki H."/>
        </authorList>
    </citation>
    <scope>NUCLEOTIDE SEQUENCE</scope>
    <source>
        <strain evidence="2">NIES-3785</strain>
    </source>
</reference>
<organism evidence="2 3">
    <name type="scientific">Volvox reticuliferus</name>
    <dbReference type="NCBI Taxonomy" id="1737510"/>
    <lineage>
        <taxon>Eukaryota</taxon>
        <taxon>Viridiplantae</taxon>
        <taxon>Chlorophyta</taxon>
        <taxon>core chlorophytes</taxon>
        <taxon>Chlorophyceae</taxon>
        <taxon>CS clade</taxon>
        <taxon>Chlamydomonadales</taxon>
        <taxon>Volvocaceae</taxon>
        <taxon>Volvox</taxon>
    </lineage>
</organism>
<feature type="non-terminal residue" evidence="2">
    <location>
        <position position="1"/>
    </location>
</feature>
<sequence length="99" mass="11001">LRKASCVALGRLRILQEPREVEPDPRHHQFIRRLHKRPERGGILPPNVTPCTSTRPLLQWSLLLSDAFKPISAFAIPPLDLGSAAGGRDRDCGPGRHLV</sequence>
<gene>
    <name evidence="2" type="ORF">Vretimale_11567</name>
</gene>
<accession>A0A8J4GHM1</accession>
<proteinExistence type="predicted"/>
<feature type="compositionally biased region" description="Basic and acidic residues" evidence="1">
    <location>
        <begin position="87"/>
        <end position="99"/>
    </location>
</feature>
<feature type="region of interest" description="Disordered" evidence="1">
    <location>
        <begin position="80"/>
        <end position="99"/>
    </location>
</feature>